<organism evidence="2 3">
    <name type="scientific">Rhipicephalus sanguineus</name>
    <name type="common">Brown dog tick</name>
    <name type="synonym">Ixodes sanguineus</name>
    <dbReference type="NCBI Taxonomy" id="34632"/>
    <lineage>
        <taxon>Eukaryota</taxon>
        <taxon>Metazoa</taxon>
        <taxon>Ecdysozoa</taxon>
        <taxon>Arthropoda</taxon>
        <taxon>Chelicerata</taxon>
        <taxon>Arachnida</taxon>
        <taxon>Acari</taxon>
        <taxon>Parasitiformes</taxon>
        <taxon>Ixodida</taxon>
        <taxon>Ixodoidea</taxon>
        <taxon>Ixodidae</taxon>
        <taxon>Rhipicephalinae</taxon>
        <taxon>Rhipicephalus</taxon>
        <taxon>Rhipicephalus</taxon>
    </lineage>
</organism>
<feature type="region of interest" description="Disordered" evidence="1">
    <location>
        <begin position="1"/>
        <end position="29"/>
    </location>
</feature>
<accession>A0A9D4Q901</accession>
<evidence type="ECO:0000256" key="1">
    <source>
        <dbReference type="SAM" id="MobiDB-lite"/>
    </source>
</evidence>
<evidence type="ECO:0000313" key="3">
    <source>
        <dbReference type="Proteomes" id="UP000821837"/>
    </source>
</evidence>
<dbReference type="Proteomes" id="UP000821837">
    <property type="component" value="Unassembled WGS sequence"/>
</dbReference>
<sequence length="186" mass="21678">MCMKPRKEDMEACTKEAADRSSVSEEDKTKALEIMQQTKRDMHRMFRERNKEALKEMRKKDFLSGKLQASEDIKDKQAAVKFATTFSYCLMAKFISWERIHCQKAKDVNQDRLSDDDLKKVLITAKEAKMEKEGKIADEELEKKFVEVLESEEKAKVAMQVDQALEECKAQWKAKKAARKTQKSEE</sequence>
<dbReference type="EMBL" id="JABSTV010001248">
    <property type="protein sequence ID" value="KAH7969979.1"/>
    <property type="molecule type" value="Genomic_DNA"/>
</dbReference>
<comment type="caution">
    <text evidence="2">The sequence shown here is derived from an EMBL/GenBank/DDBJ whole genome shotgun (WGS) entry which is preliminary data.</text>
</comment>
<dbReference type="AlphaFoldDB" id="A0A9D4Q901"/>
<proteinExistence type="predicted"/>
<evidence type="ECO:0000313" key="2">
    <source>
        <dbReference type="EMBL" id="KAH7969979.1"/>
    </source>
</evidence>
<reference evidence="2" key="2">
    <citation type="submission" date="2021-09" db="EMBL/GenBank/DDBJ databases">
        <authorList>
            <person name="Jia N."/>
            <person name="Wang J."/>
            <person name="Shi W."/>
            <person name="Du L."/>
            <person name="Sun Y."/>
            <person name="Zhan W."/>
            <person name="Jiang J."/>
            <person name="Wang Q."/>
            <person name="Zhang B."/>
            <person name="Ji P."/>
            <person name="Sakyi L.B."/>
            <person name="Cui X."/>
            <person name="Yuan T."/>
            <person name="Jiang B."/>
            <person name="Yang W."/>
            <person name="Lam T.T.-Y."/>
            <person name="Chang Q."/>
            <person name="Ding S."/>
            <person name="Wang X."/>
            <person name="Zhu J."/>
            <person name="Ruan X."/>
            <person name="Zhao L."/>
            <person name="Wei J."/>
            <person name="Que T."/>
            <person name="Du C."/>
            <person name="Cheng J."/>
            <person name="Dai P."/>
            <person name="Han X."/>
            <person name="Huang E."/>
            <person name="Gao Y."/>
            <person name="Liu J."/>
            <person name="Shao H."/>
            <person name="Ye R."/>
            <person name="Li L."/>
            <person name="Wei W."/>
            <person name="Wang X."/>
            <person name="Wang C."/>
            <person name="Huo Q."/>
            <person name="Li W."/>
            <person name="Guo W."/>
            <person name="Chen H."/>
            <person name="Chen S."/>
            <person name="Zhou L."/>
            <person name="Zhou L."/>
            <person name="Ni X."/>
            <person name="Tian J."/>
            <person name="Zhou Y."/>
            <person name="Sheng Y."/>
            <person name="Liu T."/>
            <person name="Pan Y."/>
            <person name="Xia L."/>
            <person name="Li J."/>
            <person name="Zhao F."/>
            <person name="Cao W."/>
        </authorList>
    </citation>
    <scope>NUCLEOTIDE SEQUENCE</scope>
    <source>
        <strain evidence="2">Rsan-2018</strain>
        <tissue evidence="2">Larvae</tissue>
    </source>
</reference>
<keyword evidence="3" id="KW-1185">Reference proteome</keyword>
<name>A0A9D4Q901_RHISA</name>
<protein>
    <submittedName>
        <fullName evidence="2">Uncharacterized protein</fullName>
    </submittedName>
</protein>
<gene>
    <name evidence="2" type="ORF">HPB52_023611</name>
</gene>
<reference evidence="2" key="1">
    <citation type="journal article" date="2020" name="Cell">
        <title>Large-Scale Comparative Analyses of Tick Genomes Elucidate Their Genetic Diversity and Vector Capacities.</title>
        <authorList>
            <consortium name="Tick Genome and Microbiome Consortium (TIGMIC)"/>
            <person name="Jia N."/>
            <person name="Wang J."/>
            <person name="Shi W."/>
            <person name="Du L."/>
            <person name="Sun Y."/>
            <person name="Zhan W."/>
            <person name="Jiang J.F."/>
            <person name="Wang Q."/>
            <person name="Zhang B."/>
            <person name="Ji P."/>
            <person name="Bell-Sakyi L."/>
            <person name="Cui X.M."/>
            <person name="Yuan T.T."/>
            <person name="Jiang B.G."/>
            <person name="Yang W.F."/>
            <person name="Lam T.T."/>
            <person name="Chang Q.C."/>
            <person name="Ding S.J."/>
            <person name="Wang X.J."/>
            <person name="Zhu J.G."/>
            <person name="Ruan X.D."/>
            <person name="Zhao L."/>
            <person name="Wei J.T."/>
            <person name="Ye R.Z."/>
            <person name="Que T.C."/>
            <person name="Du C.H."/>
            <person name="Zhou Y.H."/>
            <person name="Cheng J.X."/>
            <person name="Dai P.F."/>
            <person name="Guo W.B."/>
            <person name="Han X.H."/>
            <person name="Huang E.J."/>
            <person name="Li L.F."/>
            <person name="Wei W."/>
            <person name="Gao Y.C."/>
            <person name="Liu J.Z."/>
            <person name="Shao H.Z."/>
            <person name="Wang X."/>
            <person name="Wang C.C."/>
            <person name="Yang T.C."/>
            <person name="Huo Q.B."/>
            <person name="Li W."/>
            <person name="Chen H.Y."/>
            <person name="Chen S.E."/>
            <person name="Zhou L.G."/>
            <person name="Ni X.B."/>
            <person name="Tian J.H."/>
            <person name="Sheng Y."/>
            <person name="Liu T."/>
            <person name="Pan Y.S."/>
            <person name="Xia L.Y."/>
            <person name="Li J."/>
            <person name="Zhao F."/>
            <person name="Cao W.C."/>
        </authorList>
    </citation>
    <scope>NUCLEOTIDE SEQUENCE</scope>
    <source>
        <strain evidence="2">Rsan-2018</strain>
    </source>
</reference>